<evidence type="ECO:0000313" key="2">
    <source>
        <dbReference type="EMBL" id="KDN27685.1"/>
    </source>
</evidence>
<protein>
    <submittedName>
        <fullName evidence="2">DedD</fullName>
    </submittedName>
</protein>
<accession>A0A066UKZ0</accession>
<dbReference type="InterPro" id="IPR036680">
    <property type="entry name" value="SPOR-like_sf"/>
</dbReference>
<dbReference type="Pfam" id="PF05036">
    <property type="entry name" value="SPOR"/>
    <property type="match status" value="1"/>
</dbReference>
<dbReference type="RefSeq" id="WP_032551905.1">
    <property type="nucleotide sequence ID" value="NZ_JFFR01000025.1"/>
</dbReference>
<dbReference type="SUPFAM" id="SSF110997">
    <property type="entry name" value="Sporulation related repeat"/>
    <property type="match status" value="1"/>
</dbReference>
<dbReference type="InterPro" id="IPR007730">
    <property type="entry name" value="SPOR-like_dom"/>
</dbReference>
<dbReference type="PROSITE" id="PS51724">
    <property type="entry name" value="SPOR"/>
    <property type="match status" value="1"/>
</dbReference>
<dbReference type="STRING" id="212667.VFDL14_01480"/>
<dbReference type="InterPro" id="IPR052521">
    <property type="entry name" value="Cell_div_SPOR-domain"/>
</dbReference>
<comment type="caution">
    <text evidence="2">The sequence shown here is derived from an EMBL/GenBank/DDBJ whole genome shotgun (WGS) entry which is preliminary data.</text>
</comment>
<sequence length="188" mass="20988">MASKFQSRLVGTIILVAVGVIVLPDVLDGKKLHYKEEFASIPIKPELEGDVEVFEVLEPVEDEIALPDSPVEAIVQESSQPETVTASKENKVDDNVEIAIKPVTEKNEYQDSAWIIQLMALKNADNAKNVVKDLQKRGYQAHTKQEKTFTRVIIGPDISKSKLERQIKELEKITGSKGQLLKFKPLNP</sequence>
<dbReference type="AlphaFoldDB" id="A0A066UKZ0"/>
<evidence type="ECO:0000313" key="3">
    <source>
        <dbReference type="Proteomes" id="UP000027219"/>
    </source>
</evidence>
<dbReference type="GO" id="GO:0032153">
    <property type="term" value="C:cell division site"/>
    <property type="evidence" value="ECO:0007669"/>
    <property type="project" value="TreeGrafter"/>
</dbReference>
<organism evidence="2 3">
    <name type="scientific">Vibrio fortis</name>
    <dbReference type="NCBI Taxonomy" id="212667"/>
    <lineage>
        <taxon>Bacteria</taxon>
        <taxon>Pseudomonadati</taxon>
        <taxon>Pseudomonadota</taxon>
        <taxon>Gammaproteobacteria</taxon>
        <taxon>Vibrionales</taxon>
        <taxon>Vibrionaceae</taxon>
        <taxon>Vibrio</taxon>
    </lineage>
</organism>
<reference evidence="2 3" key="1">
    <citation type="submission" date="2014-02" db="EMBL/GenBank/DDBJ databases">
        <title>Vibrio fortis Dalian14 Genome Sequencing.</title>
        <authorList>
            <person name="Wang Y."/>
            <person name="Song L."/>
            <person name="Liu G."/>
            <person name="Ding J."/>
        </authorList>
    </citation>
    <scope>NUCLEOTIDE SEQUENCE [LARGE SCALE GENOMIC DNA]</scope>
    <source>
        <strain evidence="2 3">Dalian14</strain>
    </source>
</reference>
<dbReference type="Proteomes" id="UP000027219">
    <property type="component" value="Unassembled WGS sequence"/>
</dbReference>
<feature type="domain" description="SPOR" evidence="1">
    <location>
        <begin position="108"/>
        <end position="183"/>
    </location>
</feature>
<dbReference type="GO" id="GO:0030428">
    <property type="term" value="C:cell septum"/>
    <property type="evidence" value="ECO:0007669"/>
    <property type="project" value="TreeGrafter"/>
</dbReference>
<dbReference type="GO" id="GO:0032506">
    <property type="term" value="P:cytokinetic process"/>
    <property type="evidence" value="ECO:0007669"/>
    <property type="project" value="TreeGrafter"/>
</dbReference>
<name>A0A066UKZ0_9VIBR</name>
<dbReference type="EMBL" id="JFFR01000025">
    <property type="protein sequence ID" value="KDN27685.1"/>
    <property type="molecule type" value="Genomic_DNA"/>
</dbReference>
<dbReference type="OrthoDB" id="7069135at2"/>
<proteinExistence type="predicted"/>
<evidence type="ECO:0000259" key="1">
    <source>
        <dbReference type="PROSITE" id="PS51724"/>
    </source>
</evidence>
<dbReference type="PANTHER" id="PTHR38687">
    <property type="entry name" value="CELL DIVISION PROTEIN DEDD-RELATED"/>
    <property type="match status" value="1"/>
</dbReference>
<keyword evidence="3" id="KW-1185">Reference proteome</keyword>
<gene>
    <name evidence="2" type="ORF">VFDL14_01480</name>
</gene>
<dbReference type="PANTHER" id="PTHR38687:SF1">
    <property type="entry name" value="CELL DIVISION PROTEIN DEDD"/>
    <property type="match status" value="1"/>
</dbReference>
<dbReference type="GO" id="GO:0042834">
    <property type="term" value="F:peptidoglycan binding"/>
    <property type="evidence" value="ECO:0007669"/>
    <property type="project" value="InterPro"/>
</dbReference>
<dbReference type="Gene3D" id="3.30.70.1070">
    <property type="entry name" value="Sporulation related repeat"/>
    <property type="match status" value="1"/>
</dbReference>